<keyword evidence="7 10" id="KW-0443">Lipid metabolism</keyword>
<keyword evidence="3 10" id="KW-0808">Transferase</keyword>
<dbReference type="PANTHER" id="PTHR11157">
    <property type="entry name" value="FATTY ACID ACYL TRANSFERASE-RELATED"/>
    <property type="match status" value="1"/>
</dbReference>
<keyword evidence="9 10" id="KW-0275">Fatty acid biosynthesis</keyword>
<dbReference type="GO" id="GO:0034626">
    <property type="term" value="P:fatty acid elongation, polyunsaturated fatty acid"/>
    <property type="evidence" value="ECO:0007669"/>
    <property type="project" value="TreeGrafter"/>
</dbReference>
<comment type="caution">
    <text evidence="10">Lacks conserved residue(s) required for the propagation of feature annotation.</text>
</comment>
<dbReference type="EC" id="2.3.1.199" evidence="10"/>
<comment type="caution">
    <text evidence="11">The sequence shown here is derived from an EMBL/GenBank/DDBJ whole genome shotgun (WGS) entry which is preliminary data.</text>
</comment>
<evidence type="ECO:0000256" key="9">
    <source>
        <dbReference type="ARBA" id="ARBA00023160"/>
    </source>
</evidence>
<evidence type="ECO:0000256" key="1">
    <source>
        <dbReference type="ARBA" id="ARBA00004141"/>
    </source>
</evidence>
<proteinExistence type="inferred from homology"/>
<evidence type="ECO:0000256" key="6">
    <source>
        <dbReference type="ARBA" id="ARBA00022989"/>
    </source>
</evidence>
<dbReference type="GO" id="GO:0005789">
    <property type="term" value="C:endoplasmic reticulum membrane"/>
    <property type="evidence" value="ECO:0007669"/>
    <property type="project" value="TreeGrafter"/>
</dbReference>
<evidence type="ECO:0000256" key="5">
    <source>
        <dbReference type="ARBA" id="ARBA00022832"/>
    </source>
</evidence>
<keyword evidence="2 10" id="KW-0444">Lipid biosynthesis</keyword>
<feature type="transmembrane region" description="Helical" evidence="10">
    <location>
        <begin position="26"/>
        <end position="46"/>
    </location>
</feature>
<evidence type="ECO:0000313" key="11">
    <source>
        <dbReference type="EMBL" id="KAJ3644226.1"/>
    </source>
</evidence>
<accession>A0AA38M5J3</accession>
<name>A0AA38M5J3_9CUCU</name>
<dbReference type="GO" id="GO:0034625">
    <property type="term" value="P:fatty acid elongation, monounsaturated fatty acid"/>
    <property type="evidence" value="ECO:0007669"/>
    <property type="project" value="TreeGrafter"/>
</dbReference>
<sequence length="218" mass="25499">MFFTTFVSFFDSYSLGTTNSDIDNHLFLDSPVNVITVLLAYVLFIFKWGPQIMKSREPFNLKTLMIIYNVVQVFLNLILFIMAARLMPNFSAYCSPANISHTATDVAIRKVHYYYVLLKFIDFFDTVFFILRKKHSQISLLHLHHHIGIASTTWVTLKTIPGGVAMFVFLVNTFVHVIMYLYYLINLLDRTKTMWWKKHLTQLQLLVKKVIKLALVFL</sequence>
<feature type="transmembrane region" description="Helical" evidence="10">
    <location>
        <begin position="66"/>
        <end position="87"/>
    </location>
</feature>
<dbReference type="AlphaFoldDB" id="A0AA38M5J3"/>
<dbReference type="PANTHER" id="PTHR11157:SF21">
    <property type="entry name" value="ELONGATION OF VERY LONG CHAIN FATTY ACIDS PROTEIN"/>
    <property type="match status" value="1"/>
</dbReference>
<feature type="transmembrane region" description="Helical" evidence="10">
    <location>
        <begin position="163"/>
        <end position="185"/>
    </location>
</feature>
<evidence type="ECO:0000256" key="3">
    <source>
        <dbReference type="ARBA" id="ARBA00022679"/>
    </source>
</evidence>
<gene>
    <name evidence="11" type="ORF">Zmor_026896</name>
</gene>
<keyword evidence="8 10" id="KW-0472">Membrane</keyword>
<keyword evidence="4 10" id="KW-0812">Transmembrane</keyword>
<keyword evidence="6 10" id="KW-1133">Transmembrane helix</keyword>
<evidence type="ECO:0000256" key="10">
    <source>
        <dbReference type="RuleBase" id="RU361115"/>
    </source>
</evidence>
<comment type="similarity">
    <text evidence="10">Belongs to the ELO family.</text>
</comment>
<keyword evidence="12" id="KW-1185">Reference proteome</keyword>
<evidence type="ECO:0000256" key="7">
    <source>
        <dbReference type="ARBA" id="ARBA00023098"/>
    </source>
</evidence>
<organism evidence="11 12">
    <name type="scientific">Zophobas morio</name>
    <dbReference type="NCBI Taxonomy" id="2755281"/>
    <lineage>
        <taxon>Eukaryota</taxon>
        <taxon>Metazoa</taxon>
        <taxon>Ecdysozoa</taxon>
        <taxon>Arthropoda</taxon>
        <taxon>Hexapoda</taxon>
        <taxon>Insecta</taxon>
        <taxon>Pterygota</taxon>
        <taxon>Neoptera</taxon>
        <taxon>Endopterygota</taxon>
        <taxon>Coleoptera</taxon>
        <taxon>Polyphaga</taxon>
        <taxon>Cucujiformia</taxon>
        <taxon>Tenebrionidae</taxon>
        <taxon>Zophobas</taxon>
    </lineage>
</organism>
<dbReference type="EMBL" id="JALNTZ010000008">
    <property type="protein sequence ID" value="KAJ3644226.1"/>
    <property type="molecule type" value="Genomic_DNA"/>
</dbReference>
<keyword evidence="5 10" id="KW-0276">Fatty acid metabolism</keyword>
<comment type="subcellular location">
    <subcellularLocation>
        <location evidence="1">Membrane</location>
        <topology evidence="1">Multi-pass membrane protein</topology>
    </subcellularLocation>
</comment>
<dbReference type="GO" id="GO:0042761">
    <property type="term" value="P:very long-chain fatty acid biosynthetic process"/>
    <property type="evidence" value="ECO:0007669"/>
    <property type="project" value="TreeGrafter"/>
</dbReference>
<evidence type="ECO:0000256" key="4">
    <source>
        <dbReference type="ARBA" id="ARBA00022692"/>
    </source>
</evidence>
<comment type="catalytic activity">
    <reaction evidence="10">
        <text>a very-long-chain acyl-CoA + malonyl-CoA + H(+) = a very-long-chain 3-oxoacyl-CoA + CO2 + CoA</text>
        <dbReference type="Rhea" id="RHEA:32727"/>
        <dbReference type="ChEBI" id="CHEBI:15378"/>
        <dbReference type="ChEBI" id="CHEBI:16526"/>
        <dbReference type="ChEBI" id="CHEBI:57287"/>
        <dbReference type="ChEBI" id="CHEBI:57384"/>
        <dbReference type="ChEBI" id="CHEBI:90725"/>
        <dbReference type="ChEBI" id="CHEBI:90736"/>
        <dbReference type="EC" id="2.3.1.199"/>
    </reaction>
</comment>
<dbReference type="GO" id="GO:0030148">
    <property type="term" value="P:sphingolipid biosynthetic process"/>
    <property type="evidence" value="ECO:0007669"/>
    <property type="project" value="TreeGrafter"/>
</dbReference>
<dbReference type="GO" id="GO:0009922">
    <property type="term" value="F:fatty acid elongase activity"/>
    <property type="evidence" value="ECO:0007669"/>
    <property type="project" value="UniProtKB-EC"/>
</dbReference>
<evidence type="ECO:0000256" key="8">
    <source>
        <dbReference type="ARBA" id="ARBA00023136"/>
    </source>
</evidence>
<evidence type="ECO:0000256" key="2">
    <source>
        <dbReference type="ARBA" id="ARBA00022516"/>
    </source>
</evidence>
<evidence type="ECO:0000313" key="12">
    <source>
        <dbReference type="Proteomes" id="UP001168821"/>
    </source>
</evidence>
<dbReference type="Pfam" id="PF01151">
    <property type="entry name" value="ELO"/>
    <property type="match status" value="1"/>
</dbReference>
<reference evidence="11" key="1">
    <citation type="journal article" date="2023" name="G3 (Bethesda)">
        <title>Whole genome assemblies of Zophobas morio and Tenebrio molitor.</title>
        <authorList>
            <person name="Kaur S."/>
            <person name="Stinson S.A."/>
            <person name="diCenzo G.C."/>
        </authorList>
    </citation>
    <scope>NUCLEOTIDE SEQUENCE</scope>
    <source>
        <strain evidence="11">QUZm001</strain>
    </source>
</reference>
<dbReference type="GO" id="GO:0019367">
    <property type="term" value="P:fatty acid elongation, saturated fatty acid"/>
    <property type="evidence" value="ECO:0007669"/>
    <property type="project" value="TreeGrafter"/>
</dbReference>
<dbReference type="Proteomes" id="UP001168821">
    <property type="component" value="Unassembled WGS sequence"/>
</dbReference>
<dbReference type="InterPro" id="IPR002076">
    <property type="entry name" value="ELO_fam"/>
</dbReference>
<protein>
    <recommendedName>
        <fullName evidence="10">Elongation of very long chain fatty acids protein</fullName>
        <ecNumber evidence="10">2.3.1.199</ecNumber>
    </recommendedName>
    <alternativeName>
        <fullName evidence="10">Very-long-chain 3-oxoacyl-CoA synthase</fullName>
    </alternativeName>
</protein>